<dbReference type="InterPro" id="IPR017939">
    <property type="entry name" value="G-Glutamylcylcotransferase"/>
</dbReference>
<feature type="compositionally biased region" description="Polar residues" evidence="5">
    <location>
        <begin position="327"/>
        <end position="341"/>
    </location>
</feature>
<gene>
    <name evidence="7" type="ORF">Dda_5493</name>
</gene>
<dbReference type="Gene3D" id="3.10.490.10">
    <property type="entry name" value="Gamma-glutamyl cyclotransferase-like"/>
    <property type="match status" value="1"/>
</dbReference>
<dbReference type="EC" id="4.3.2.9" evidence="1"/>
<feature type="region of interest" description="Disordered" evidence="5">
    <location>
        <begin position="298"/>
        <end position="341"/>
    </location>
</feature>
<comment type="caution">
    <text evidence="7">The sequence shown here is derived from an EMBL/GenBank/DDBJ whole genome shotgun (WGS) entry which is preliminary data.</text>
</comment>
<dbReference type="GO" id="GO:0003839">
    <property type="term" value="F:gamma-glutamylcyclotransferase activity"/>
    <property type="evidence" value="ECO:0007669"/>
    <property type="project" value="UniProtKB-EC"/>
</dbReference>
<feature type="binding site" evidence="4">
    <location>
        <begin position="42"/>
        <end position="47"/>
    </location>
    <ligand>
        <name>substrate</name>
    </ligand>
</feature>
<evidence type="ECO:0000256" key="4">
    <source>
        <dbReference type="PIRSR" id="PIRSR617939-2"/>
    </source>
</evidence>
<feature type="region of interest" description="Disordered" evidence="5">
    <location>
        <begin position="361"/>
        <end position="388"/>
    </location>
</feature>
<keyword evidence="6" id="KW-1133">Transmembrane helix</keyword>
<feature type="binding site" evidence="4">
    <location>
        <position position="167"/>
    </location>
    <ligand>
        <name>substrate</name>
    </ligand>
</feature>
<dbReference type="AlphaFoldDB" id="A0AAD6IWM3"/>
<evidence type="ECO:0000256" key="3">
    <source>
        <dbReference type="PIRSR" id="PIRSR617939-1"/>
    </source>
</evidence>
<organism evidence="7 8">
    <name type="scientific">Drechslerella dactyloides</name>
    <name type="common">Nematode-trapping fungus</name>
    <name type="synonym">Arthrobotrys dactyloides</name>
    <dbReference type="NCBI Taxonomy" id="74499"/>
    <lineage>
        <taxon>Eukaryota</taxon>
        <taxon>Fungi</taxon>
        <taxon>Dikarya</taxon>
        <taxon>Ascomycota</taxon>
        <taxon>Pezizomycotina</taxon>
        <taxon>Orbiliomycetes</taxon>
        <taxon>Orbiliales</taxon>
        <taxon>Orbiliaceae</taxon>
        <taxon>Drechslerella</taxon>
    </lineage>
</organism>
<name>A0AAD6IWM3_DREDA</name>
<feature type="compositionally biased region" description="Polar residues" evidence="5">
    <location>
        <begin position="372"/>
        <end position="385"/>
    </location>
</feature>
<feature type="compositionally biased region" description="Basic and acidic residues" evidence="5">
    <location>
        <begin position="361"/>
        <end position="371"/>
    </location>
</feature>
<proteinExistence type="predicted"/>
<evidence type="ECO:0000256" key="2">
    <source>
        <dbReference type="ARBA" id="ARBA00023239"/>
    </source>
</evidence>
<dbReference type="PANTHER" id="PTHR12935:SF0">
    <property type="entry name" value="GAMMA-GLUTAMYLCYCLOTRANSFERASE"/>
    <property type="match status" value="1"/>
</dbReference>
<reference evidence="7" key="1">
    <citation type="submission" date="2023-01" db="EMBL/GenBank/DDBJ databases">
        <title>The chitinases involved in constricting ring structure development in the nematode-trapping fungus Drechslerella dactyloides.</title>
        <authorList>
            <person name="Wang R."/>
            <person name="Zhang L."/>
            <person name="Tang P."/>
            <person name="Li S."/>
            <person name="Liang L."/>
        </authorList>
    </citation>
    <scope>NUCLEOTIDE SEQUENCE</scope>
    <source>
        <strain evidence="7">YMF1.00031</strain>
    </source>
</reference>
<sequence>MTTFVNRALYGRRHNVTREDATQIAKPATTFPSPNFKENIRYLAYGSNLSAETFLGRRGIKPLSQVAVRVPSLTLTFDLAGVPYKEPRFANVRPRRDNDQELVGVVYEVTPKDYTTILMTEGGYSVIDVACTPLTPVEGIDSFLSKTLIVPTRGTRTRHDGLPSLRYLTLIMHGAKEHELPQDYQDYIASTGYYEASTWRQKLGTVLVAASLIPLVVFLFALRNILTGKDGRAPAWLTRMQQYCFKAIWMTYDAIWKPLYGDGESDRHEVDRVSLLRLGDATSGSEKDTLLVEVEEAAASDFTRDSDPQDYEPPDPSVSERHRARMFSTSSPQRGEAVPSSNTLDHLASELGAMRLRSEHACDRTPEHSTSRNDTPSNDDNSQSSDLREVHYESNTPYDADELKFRRARLQKLAAQAMQEDETPRAMEEMSAAIHTDRNAVEFPYKRMPPEWREKMRKMAMELMDNPKDPYAVSIEASLFERYLPAITGGKVRLTTISGQDEAYHEEIIDSPHMVFDTGAHSTFISADLLTPTFLKHLVGDDTDKAHSRPANVFVGCEVELQGSNASVKIEGIARVVP</sequence>
<keyword evidence="6" id="KW-0472">Membrane</keyword>
<protein>
    <recommendedName>
        <fullName evidence="1">gamma-glutamylcyclotransferase</fullName>
        <ecNumber evidence="1">4.3.2.9</ecNumber>
    </recommendedName>
</protein>
<evidence type="ECO:0000256" key="1">
    <source>
        <dbReference type="ARBA" id="ARBA00012346"/>
    </source>
</evidence>
<dbReference type="EMBL" id="JAQGDS010000006">
    <property type="protein sequence ID" value="KAJ6259851.1"/>
    <property type="molecule type" value="Genomic_DNA"/>
</dbReference>
<keyword evidence="6" id="KW-0812">Transmembrane</keyword>
<evidence type="ECO:0000256" key="5">
    <source>
        <dbReference type="SAM" id="MobiDB-lite"/>
    </source>
</evidence>
<keyword evidence="2" id="KW-0456">Lyase</keyword>
<accession>A0AAD6IWM3</accession>
<keyword evidence="8" id="KW-1185">Reference proteome</keyword>
<dbReference type="PANTHER" id="PTHR12935">
    <property type="entry name" value="GAMMA-GLUTAMYLCYCLOTRANSFERASE"/>
    <property type="match status" value="1"/>
</dbReference>
<dbReference type="Proteomes" id="UP001221413">
    <property type="component" value="Unassembled WGS sequence"/>
</dbReference>
<evidence type="ECO:0000313" key="7">
    <source>
        <dbReference type="EMBL" id="KAJ6259851.1"/>
    </source>
</evidence>
<evidence type="ECO:0000256" key="6">
    <source>
        <dbReference type="SAM" id="Phobius"/>
    </source>
</evidence>
<feature type="active site" description="Proton acceptor" evidence="3">
    <location>
        <position position="121"/>
    </location>
</feature>
<evidence type="ECO:0000313" key="8">
    <source>
        <dbReference type="Proteomes" id="UP001221413"/>
    </source>
</evidence>
<feature type="transmembrane region" description="Helical" evidence="6">
    <location>
        <begin position="203"/>
        <end position="222"/>
    </location>
</feature>